<evidence type="ECO:0000256" key="1">
    <source>
        <dbReference type="ARBA" id="ARBA00022527"/>
    </source>
</evidence>
<proteinExistence type="predicted"/>
<feature type="region of interest" description="Disordered" evidence="6">
    <location>
        <begin position="735"/>
        <end position="763"/>
    </location>
</feature>
<dbReference type="Proteomes" id="UP000283509">
    <property type="component" value="Unassembled WGS sequence"/>
</dbReference>
<keyword evidence="1" id="KW-0723">Serine/threonine-protein kinase</keyword>
<dbReference type="GO" id="GO:0007094">
    <property type="term" value="P:mitotic spindle assembly checkpoint signaling"/>
    <property type="evidence" value="ECO:0007669"/>
    <property type="project" value="TreeGrafter"/>
</dbReference>
<feature type="compositionally biased region" description="Basic and acidic residues" evidence="6">
    <location>
        <begin position="45"/>
        <end position="61"/>
    </location>
</feature>
<dbReference type="PANTHER" id="PTHR22974">
    <property type="entry name" value="MIXED LINEAGE PROTEIN KINASE"/>
    <property type="match status" value="1"/>
</dbReference>
<dbReference type="EMBL" id="QCYY01001527">
    <property type="protein sequence ID" value="ROT77407.1"/>
    <property type="molecule type" value="Genomic_DNA"/>
</dbReference>
<keyword evidence="5" id="KW-0067">ATP-binding</keyword>
<evidence type="ECO:0000256" key="3">
    <source>
        <dbReference type="ARBA" id="ARBA00022741"/>
    </source>
</evidence>
<dbReference type="GO" id="GO:0004712">
    <property type="term" value="F:protein serine/threonine/tyrosine kinase activity"/>
    <property type="evidence" value="ECO:0007669"/>
    <property type="project" value="TreeGrafter"/>
</dbReference>
<sequence length="763" mass="84307">MEEEEKWDEGPTVEDVLSSVLKSKSKFGKIKLSLPPLPPRRTTFHVKEPSRDDFPRTKTEELQSLLHGKKTNSDEGSSAQVNIGELKPKEISGRVSPQNRERLNPNNFGRHHLSMSSSKILRSVSTPEMRDKSSFKAAVGVTAAETVKPAASRQMNFSEMPQSKHANKENTNPILSCHTLEGKCSNTLESVFKDMQNTKFQSLLADDFNLGGAKAAKEYSFEVSNTGETVKALLERDIFCDSKPVVSQKDPLKSDHFLKSIDTKVVKNSDQLNLSQKSLFPKCSQTPNQKTVPQTTVPLSSSHSKVSPDSASGRGTQSSAPSQKAFLTSSVTATPRPVSTTRFSELSQKSEAQQNKEVPVVAHRNVSSEEISARAGLAKDSADLAHAKHSSAVPQQSVVSQVHHNAAQSALSSHSSTADEYRQPKISKVPQTNQPAPQGTTTKNKSPSATGEMKFKETPVINRTQSRQFQTPSGQMLRAMPPTPPTKQKLQQMDHIVVNDQEYLKLGLVGRGGSSKVYEVLDLETRKVKAIKLVELEGVDEATLHSYKNEIDILNRLQWSDKVIQLYDYELTDIYLKLVMEKGNRDLASILNSARGKNAKPISPFTIQHYWQGMLLAVQAIHQEGIIHSDLKPANFLLVNETVKLIDFGIASSIQQDMTSVIKDSQAGTFNYMSPESLMDVHSGPIINGRSGDRPTIKRKRPSISELLEHPYLTAKPGEGETPQKEPHLKSMLQQLSQLTPNSLSKITSMMQQMQSSDSKPEF</sequence>
<feature type="region of interest" description="Disordered" evidence="6">
    <location>
        <begin position="383"/>
        <end position="487"/>
    </location>
</feature>
<dbReference type="InterPro" id="IPR000719">
    <property type="entry name" value="Prot_kinase_dom"/>
</dbReference>
<keyword evidence="3" id="KW-0547">Nucleotide-binding</keyword>
<dbReference type="GO" id="GO:0005634">
    <property type="term" value="C:nucleus"/>
    <property type="evidence" value="ECO:0007669"/>
    <property type="project" value="TreeGrafter"/>
</dbReference>
<dbReference type="Gene3D" id="1.10.510.10">
    <property type="entry name" value="Transferase(Phosphotransferase) domain 1"/>
    <property type="match status" value="1"/>
</dbReference>
<dbReference type="Gene3D" id="3.30.200.20">
    <property type="entry name" value="Phosphorylase Kinase, domain 1"/>
    <property type="match status" value="1"/>
</dbReference>
<evidence type="ECO:0000256" key="2">
    <source>
        <dbReference type="ARBA" id="ARBA00022679"/>
    </source>
</evidence>
<dbReference type="InterPro" id="IPR011009">
    <property type="entry name" value="Kinase-like_dom_sf"/>
</dbReference>
<dbReference type="GO" id="GO:0007059">
    <property type="term" value="P:chromosome segregation"/>
    <property type="evidence" value="ECO:0007669"/>
    <property type="project" value="TreeGrafter"/>
</dbReference>
<evidence type="ECO:0000256" key="5">
    <source>
        <dbReference type="ARBA" id="ARBA00022840"/>
    </source>
</evidence>
<dbReference type="GO" id="GO:0033316">
    <property type="term" value="P:meiotic spindle assembly checkpoint signaling"/>
    <property type="evidence" value="ECO:0007669"/>
    <property type="project" value="TreeGrafter"/>
</dbReference>
<reference evidence="8 9" key="1">
    <citation type="submission" date="2018-04" db="EMBL/GenBank/DDBJ databases">
        <authorList>
            <person name="Zhang X."/>
            <person name="Yuan J."/>
            <person name="Li F."/>
            <person name="Xiang J."/>
        </authorList>
    </citation>
    <scope>NUCLEOTIDE SEQUENCE [LARGE SCALE GENOMIC DNA]</scope>
    <source>
        <tissue evidence="8">Muscle</tissue>
    </source>
</reference>
<dbReference type="Pfam" id="PF00069">
    <property type="entry name" value="Pkinase"/>
    <property type="match status" value="1"/>
</dbReference>
<evidence type="ECO:0000259" key="7">
    <source>
        <dbReference type="PROSITE" id="PS50011"/>
    </source>
</evidence>
<dbReference type="GO" id="GO:0005524">
    <property type="term" value="F:ATP binding"/>
    <property type="evidence" value="ECO:0007669"/>
    <property type="project" value="UniProtKB-KW"/>
</dbReference>
<dbReference type="GO" id="GO:0004674">
    <property type="term" value="F:protein serine/threonine kinase activity"/>
    <property type="evidence" value="ECO:0007669"/>
    <property type="project" value="UniProtKB-KW"/>
</dbReference>
<feature type="region of interest" description="Disordered" evidence="6">
    <location>
        <begin position="280"/>
        <end position="360"/>
    </location>
</feature>
<dbReference type="FunFam" id="3.30.200.20:FF:000131">
    <property type="entry name" value="Dual specificity protein kinase TTK"/>
    <property type="match status" value="1"/>
</dbReference>
<dbReference type="OrthoDB" id="20524at2759"/>
<dbReference type="PANTHER" id="PTHR22974:SF21">
    <property type="entry name" value="DUAL SPECIFICITY PROTEIN KINASE TTK"/>
    <property type="match status" value="1"/>
</dbReference>
<protein>
    <submittedName>
        <fullName evidence="8">Putative dual specificity protein kinase TTK isoform X2</fullName>
    </submittedName>
</protein>
<comment type="caution">
    <text evidence="8">The sequence shown here is derived from an EMBL/GenBank/DDBJ whole genome shotgun (WGS) entry which is preliminary data.</text>
</comment>
<feature type="compositionally biased region" description="Polar residues" evidence="6">
    <location>
        <begin position="114"/>
        <end position="126"/>
    </location>
</feature>
<reference evidence="8 9" key="2">
    <citation type="submission" date="2019-01" db="EMBL/GenBank/DDBJ databases">
        <title>The decoding of complex shrimp genome reveals the adaptation for benthos swimmer, frequently molting mechanism and breeding impact on genome.</title>
        <authorList>
            <person name="Sun Y."/>
            <person name="Gao Y."/>
            <person name="Yu Y."/>
        </authorList>
    </citation>
    <scope>NUCLEOTIDE SEQUENCE [LARGE SCALE GENOMIC DNA]</scope>
    <source>
        <tissue evidence="8">Muscle</tissue>
    </source>
</reference>
<gene>
    <name evidence="8" type="ORF">C7M84_003932</name>
</gene>
<name>A0A3R7MAH1_PENVA</name>
<organism evidence="8 9">
    <name type="scientific">Penaeus vannamei</name>
    <name type="common">Whiteleg shrimp</name>
    <name type="synonym">Litopenaeus vannamei</name>
    <dbReference type="NCBI Taxonomy" id="6689"/>
    <lineage>
        <taxon>Eukaryota</taxon>
        <taxon>Metazoa</taxon>
        <taxon>Ecdysozoa</taxon>
        <taxon>Arthropoda</taxon>
        <taxon>Crustacea</taxon>
        <taxon>Multicrustacea</taxon>
        <taxon>Malacostraca</taxon>
        <taxon>Eumalacostraca</taxon>
        <taxon>Eucarida</taxon>
        <taxon>Decapoda</taxon>
        <taxon>Dendrobranchiata</taxon>
        <taxon>Penaeoidea</taxon>
        <taxon>Penaeidae</taxon>
        <taxon>Penaeus</taxon>
    </lineage>
</organism>
<feature type="domain" description="Protein kinase" evidence="7">
    <location>
        <begin position="503"/>
        <end position="763"/>
    </location>
</feature>
<feature type="compositionally biased region" description="Polar residues" evidence="6">
    <location>
        <begin position="406"/>
        <end position="416"/>
    </location>
</feature>
<dbReference type="SUPFAM" id="SSF56112">
    <property type="entry name" value="Protein kinase-like (PK-like)"/>
    <property type="match status" value="1"/>
</dbReference>
<dbReference type="InterPro" id="IPR008271">
    <property type="entry name" value="Ser/Thr_kinase_AS"/>
</dbReference>
<keyword evidence="4 8" id="KW-0418">Kinase</keyword>
<evidence type="ECO:0000313" key="9">
    <source>
        <dbReference type="Proteomes" id="UP000283509"/>
    </source>
</evidence>
<dbReference type="PROSITE" id="PS00108">
    <property type="entry name" value="PROTEIN_KINASE_ST"/>
    <property type="match status" value="1"/>
</dbReference>
<feature type="compositionally biased region" description="Polar residues" evidence="6">
    <location>
        <begin position="280"/>
        <end position="356"/>
    </location>
</feature>
<feature type="region of interest" description="Disordered" evidence="6">
    <location>
        <begin position="32"/>
        <end position="131"/>
    </location>
</feature>
<feature type="compositionally biased region" description="Polar residues" evidence="6">
    <location>
        <begin position="461"/>
        <end position="474"/>
    </location>
</feature>
<evidence type="ECO:0000256" key="6">
    <source>
        <dbReference type="SAM" id="MobiDB-lite"/>
    </source>
</evidence>
<keyword evidence="9" id="KW-1185">Reference proteome</keyword>
<dbReference type="SMART" id="SM00220">
    <property type="entry name" value="S_TKc"/>
    <property type="match status" value="1"/>
</dbReference>
<dbReference type="GO" id="GO:0034501">
    <property type="term" value="P:protein localization to kinetochore"/>
    <property type="evidence" value="ECO:0007669"/>
    <property type="project" value="TreeGrafter"/>
</dbReference>
<accession>A0A3R7MAH1</accession>
<evidence type="ECO:0000256" key="4">
    <source>
        <dbReference type="ARBA" id="ARBA00022777"/>
    </source>
</evidence>
<dbReference type="STRING" id="6689.A0A3R7MAH1"/>
<feature type="compositionally biased region" description="Low complexity" evidence="6">
    <location>
        <begin position="390"/>
        <end position="404"/>
    </location>
</feature>
<dbReference type="GO" id="GO:0000776">
    <property type="term" value="C:kinetochore"/>
    <property type="evidence" value="ECO:0007669"/>
    <property type="project" value="TreeGrafter"/>
</dbReference>
<evidence type="ECO:0000313" key="8">
    <source>
        <dbReference type="EMBL" id="ROT77407.1"/>
    </source>
</evidence>
<keyword evidence="2" id="KW-0808">Transferase</keyword>
<dbReference type="PROSITE" id="PS50011">
    <property type="entry name" value="PROTEIN_KINASE_DOM"/>
    <property type="match status" value="1"/>
</dbReference>
<feature type="compositionally biased region" description="Polar residues" evidence="6">
    <location>
        <begin position="735"/>
        <end position="748"/>
    </location>
</feature>
<feature type="compositionally biased region" description="Polar residues" evidence="6">
    <location>
        <begin position="429"/>
        <end position="449"/>
    </location>
</feature>
<dbReference type="AlphaFoldDB" id="A0A3R7MAH1"/>